<accession>A0ABN8TPF4</accession>
<protein>
    <submittedName>
        <fullName evidence="1">Uncharacterized protein</fullName>
    </submittedName>
</protein>
<reference evidence="1" key="1">
    <citation type="submission" date="2022-06" db="EMBL/GenBank/DDBJ databases">
        <authorList>
            <person name="Goudenege D."/>
            <person name="Le Roux F."/>
        </authorList>
    </citation>
    <scope>NUCLEOTIDE SEQUENCE</scope>
    <source>
        <strain evidence="1">12-063</strain>
    </source>
</reference>
<sequence length="40" mass="4415">MHFATKGIVIAVANTSNFERTTWLSETSETVPSYATSDNH</sequence>
<gene>
    <name evidence="1" type="ORF">VAE063_900339</name>
</gene>
<dbReference type="EMBL" id="CALYLK010000131">
    <property type="protein sequence ID" value="CAH8218333.1"/>
    <property type="molecule type" value="Genomic_DNA"/>
</dbReference>
<comment type="caution">
    <text evidence="1">The sequence shown here is derived from an EMBL/GenBank/DDBJ whole genome shotgun (WGS) entry which is preliminary data.</text>
</comment>
<proteinExistence type="predicted"/>
<keyword evidence="2" id="KW-1185">Reference proteome</keyword>
<evidence type="ECO:0000313" key="2">
    <source>
        <dbReference type="Proteomes" id="UP001152658"/>
    </source>
</evidence>
<evidence type="ECO:0000313" key="1">
    <source>
        <dbReference type="EMBL" id="CAH8218333.1"/>
    </source>
</evidence>
<dbReference type="Proteomes" id="UP001152658">
    <property type="component" value="Unassembled WGS sequence"/>
</dbReference>
<name>A0ABN8TPF4_9VIBR</name>
<organism evidence="1 2">
    <name type="scientific">Vibrio aestuarianus</name>
    <dbReference type="NCBI Taxonomy" id="28171"/>
    <lineage>
        <taxon>Bacteria</taxon>
        <taxon>Pseudomonadati</taxon>
        <taxon>Pseudomonadota</taxon>
        <taxon>Gammaproteobacteria</taxon>
        <taxon>Vibrionales</taxon>
        <taxon>Vibrionaceae</taxon>
        <taxon>Vibrio</taxon>
    </lineage>
</organism>